<feature type="domain" description="Proteinase inhibitor I42 chagasin" evidence="3">
    <location>
        <begin position="40"/>
        <end position="128"/>
    </location>
</feature>
<dbReference type="AlphaFoldDB" id="A0A4R3LBT2"/>
<evidence type="ECO:0000256" key="1">
    <source>
        <dbReference type="ARBA" id="ARBA00022690"/>
    </source>
</evidence>
<accession>A0A4R3LBT2</accession>
<dbReference type="Gene3D" id="2.60.40.2020">
    <property type="match status" value="1"/>
</dbReference>
<sequence length="133" mass="15501">MEEPNEEKIFKLSNKLSPITKVDFTMLILNQTDHGKTIQLKLQDRIQLKLTENPSTGYTWLEEITPRIDIVKLEHEEIVPNHSTSGGQSTHQWIFQAVKPGRKMLRFVYQRPWVKSVTGQENVFEISIVITNR</sequence>
<evidence type="ECO:0000313" key="4">
    <source>
        <dbReference type="EMBL" id="TCS96685.1"/>
    </source>
</evidence>
<name>A0A4R3LBT2_9BACL</name>
<dbReference type="InterPro" id="IPR052781">
    <property type="entry name" value="Cys_protease_inhibitor_I42"/>
</dbReference>
<dbReference type="InterPro" id="IPR018990">
    <property type="entry name" value="Prot_inh_I42_chagasin"/>
</dbReference>
<dbReference type="PANTHER" id="PTHR36530">
    <property type="entry name" value="INHIBITOR OF CYSTEINE PEPTIDASE"/>
    <property type="match status" value="1"/>
</dbReference>
<dbReference type="InterPro" id="IPR036331">
    <property type="entry name" value="Chagasin-like_sf"/>
</dbReference>
<evidence type="ECO:0000313" key="5">
    <source>
        <dbReference type="Proteomes" id="UP000294937"/>
    </source>
</evidence>
<dbReference type="GO" id="GO:0004869">
    <property type="term" value="F:cysteine-type endopeptidase inhibitor activity"/>
    <property type="evidence" value="ECO:0007669"/>
    <property type="project" value="UniProtKB-KW"/>
</dbReference>
<reference evidence="4 5" key="1">
    <citation type="submission" date="2019-03" db="EMBL/GenBank/DDBJ databases">
        <title>Genomic Encyclopedia of Type Strains, Phase IV (KMG-IV): sequencing the most valuable type-strain genomes for metagenomic binning, comparative biology and taxonomic classification.</title>
        <authorList>
            <person name="Goeker M."/>
        </authorList>
    </citation>
    <scope>NUCLEOTIDE SEQUENCE [LARGE SCALE GENOMIC DNA]</scope>
    <source>
        <strain evidence="4 5">DSM 45707</strain>
    </source>
</reference>
<keyword evidence="2" id="KW-0789">Thiol protease inhibitor</keyword>
<dbReference type="Proteomes" id="UP000294937">
    <property type="component" value="Unassembled WGS sequence"/>
</dbReference>
<keyword evidence="5" id="KW-1185">Reference proteome</keyword>
<dbReference type="PANTHER" id="PTHR36530:SF1">
    <property type="entry name" value="AMOEBIASIN-1"/>
    <property type="match status" value="1"/>
</dbReference>
<dbReference type="SUPFAM" id="SSF141066">
    <property type="entry name" value="ICP-like"/>
    <property type="match status" value="1"/>
</dbReference>
<dbReference type="Pfam" id="PF09394">
    <property type="entry name" value="Inhibitor_I42"/>
    <property type="match status" value="1"/>
</dbReference>
<comment type="caution">
    <text evidence="4">The sequence shown here is derived from an EMBL/GenBank/DDBJ whole genome shotgun (WGS) entry which is preliminary data.</text>
</comment>
<evidence type="ECO:0000259" key="3">
    <source>
        <dbReference type="Pfam" id="PF09394"/>
    </source>
</evidence>
<protein>
    <submittedName>
        <fullName evidence="4">Inhibitor of cysteine peptidase</fullName>
    </submittedName>
</protein>
<proteinExistence type="predicted"/>
<keyword evidence="1" id="KW-0646">Protease inhibitor</keyword>
<organism evidence="4 5">
    <name type="scientific">Hazenella coriacea</name>
    <dbReference type="NCBI Taxonomy" id="1179467"/>
    <lineage>
        <taxon>Bacteria</taxon>
        <taxon>Bacillati</taxon>
        <taxon>Bacillota</taxon>
        <taxon>Bacilli</taxon>
        <taxon>Bacillales</taxon>
        <taxon>Thermoactinomycetaceae</taxon>
        <taxon>Hazenella</taxon>
    </lineage>
</organism>
<gene>
    <name evidence="4" type="ORF">EDD58_101321</name>
</gene>
<dbReference type="EMBL" id="SMAG01000001">
    <property type="protein sequence ID" value="TCS96685.1"/>
    <property type="molecule type" value="Genomic_DNA"/>
</dbReference>
<evidence type="ECO:0000256" key="2">
    <source>
        <dbReference type="ARBA" id="ARBA00022704"/>
    </source>
</evidence>